<sequence length="166" mass="18120">MTGTLRLYADYRQLHLFDEASAANIEEAWTDTVEHTQFSAVGDAAVVVTMSSADVLVDVEVLEHPPQIDLGRYDHVVEGSLDVPSGRLVVVGCSDYAPDAPRFDLAPGSVRVRVSKSNLQAAKDAGEYSDEDEATTERVRLQVWPAAPAQTEVLRQWPAEADPNRA</sequence>
<dbReference type="RefSeq" id="WP_120677626.1">
    <property type="nucleotide sequence ID" value="NZ_RAZS01000004.1"/>
</dbReference>
<gene>
    <name evidence="2" type="ORF">D7044_20680</name>
    <name evidence="1" type="ORF">D7147_14310</name>
</gene>
<evidence type="ECO:0000313" key="3">
    <source>
        <dbReference type="Proteomes" id="UP000271548"/>
    </source>
</evidence>
<protein>
    <submittedName>
        <fullName evidence="2">Uncharacterized protein</fullName>
    </submittedName>
</protein>
<evidence type="ECO:0000313" key="1">
    <source>
        <dbReference type="EMBL" id="RKN20064.1"/>
    </source>
</evidence>
<evidence type="ECO:0000313" key="2">
    <source>
        <dbReference type="EMBL" id="RKN30018.1"/>
    </source>
</evidence>
<dbReference type="Proteomes" id="UP000271548">
    <property type="component" value="Unassembled WGS sequence"/>
</dbReference>
<dbReference type="Gene3D" id="2.60.34.30">
    <property type="entry name" value="Competence, DNA-entry nuclease inhibitor, ComJ"/>
    <property type="match status" value="1"/>
</dbReference>
<dbReference type="InterPro" id="IPR038691">
    <property type="entry name" value="ComJ_sf"/>
</dbReference>
<dbReference type="EMBL" id="RAZT01000010">
    <property type="protein sequence ID" value="RKN30018.1"/>
    <property type="molecule type" value="Genomic_DNA"/>
</dbReference>
<name>A0A3A9XY16_9ACTN</name>
<dbReference type="EMBL" id="RAZS01000004">
    <property type="protein sequence ID" value="RKN20064.1"/>
    <property type="molecule type" value="Genomic_DNA"/>
</dbReference>
<organism evidence="2 4">
    <name type="scientific">Micromonospora musae</name>
    <dbReference type="NCBI Taxonomy" id="1894970"/>
    <lineage>
        <taxon>Bacteria</taxon>
        <taxon>Bacillati</taxon>
        <taxon>Actinomycetota</taxon>
        <taxon>Actinomycetes</taxon>
        <taxon>Micromonosporales</taxon>
        <taxon>Micromonosporaceae</taxon>
        <taxon>Micromonospora</taxon>
    </lineage>
</organism>
<dbReference type="Proteomes" id="UP000275865">
    <property type="component" value="Unassembled WGS sequence"/>
</dbReference>
<keyword evidence="3" id="KW-1185">Reference proteome</keyword>
<evidence type="ECO:0000313" key="4">
    <source>
        <dbReference type="Proteomes" id="UP000275865"/>
    </source>
</evidence>
<dbReference type="AlphaFoldDB" id="A0A3A9XY16"/>
<comment type="caution">
    <text evidence="2">The sequence shown here is derived from an EMBL/GenBank/DDBJ whole genome shotgun (WGS) entry which is preliminary data.</text>
</comment>
<proteinExistence type="predicted"/>
<dbReference type="OrthoDB" id="280156at2"/>
<accession>A0A3A9XY16</accession>
<reference evidence="3 4" key="1">
    <citation type="submission" date="2018-09" db="EMBL/GenBank/DDBJ databases">
        <title>Micromonospora sp. nov. MS1-9, isolated from a root of Musa sp.</title>
        <authorList>
            <person name="Kuncharoen N."/>
            <person name="Kudo T."/>
            <person name="Ohkuma M."/>
            <person name="Yuki M."/>
            <person name="Tanasupawat S."/>
        </authorList>
    </citation>
    <scope>NUCLEOTIDE SEQUENCE [LARGE SCALE GENOMIC DNA]</scope>
    <source>
        <strain evidence="2 4">MS1-9</strain>
        <strain evidence="1 3">NGC1-4</strain>
    </source>
</reference>